<evidence type="ECO:0000259" key="1">
    <source>
        <dbReference type="PROSITE" id="PS51186"/>
    </source>
</evidence>
<dbReference type="Gene3D" id="3.40.630.30">
    <property type="match status" value="1"/>
</dbReference>
<keyword evidence="3" id="KW-1185">Reference proteome</keyword>
<comment type="caution">
    <text evidence="2">The sequence shown here is derived from an EMBL/GenBank/DDBJ whole genome shotgun (WGS) entry which is preliminary data.</text>
</comment>
<dbReference type="SUPFAM" id="SSF55729">
    <property type="entry name" value="Acyl-CoA N-acyltransferases (Nat)"/>
    <property type="match status" value="1"/>
</dbReference>
<proteinExistence type="predicted"/>
<dbReference type="Pfam" id="PF00583">
    <property type="entry name" value="Acetyltransf_1"/>
    <property type="match status" value="1"/>
</dbReference>
<feature type="domain" description="N-acetyltransferase" evidence="1">
    <location>
        <begin position="21"/>
        <end position="169"/>
    </location>
</feature>
<dbReference type="PROSITE" id="PS51186">
    <property type="entry name" value="GNAT"/>
    <property type="match status" value="1"/>
</dbReference>
<accession>A0AAE8T0D7</accession>
<reference evidence="2" key="1">
    <citation type="submission" date="2018-03" db="EMBL/GenBank/DDBJ databases">
        <authorList>
            <person name="Guldener U."/>
        </authorList>
    </citation>
    <scope>NUCLEOTIDE SEQUENCE</scope>
</reference>
<evidence type="ECO:0000313" key="3">
    <source>
        <dbReference type="Proteomes" id="UP001187682"/>
    </source>
</evidence>
<organism evidence="2 3">
    <name type="scientific">Cephalotrichum gorgonifer</name>
    <dbReference type="NCBI Taxonomy" id="2041049"/>
    <lineage>
        <taxon>Eukaryota</taxon>
        <taxon>Fungi</taxon>
        <taxon>Dikarya</taxon>
        <taxon>Ascomycota</taxon>
        <taxon>Pezizomycotina</taxon>
        <taxon>Sordariomycetes</taxon>
        <taxon>Hypocreomycetidae</taxon>
        <taxon>Microascales</taxon>
        <taxon>Microascaceae</taxon>
        <taxon>Cephalotrichum</taxon>
    </lineage>
</organism>
<sequence length="181" mass="20641">MASIKSQLQVRSWKKDGFLISTDPSLFPIQSLIDVFDSKEFYWSKAMPAEAMREMLDNSLCFGLYEQSQPDAASELKFVGLARCITDFVTFAYLTDVWVDPTYQGKGLGSWLVGCVQEVLETMPYLRRSMLYTRDWERSVPFYQRLMGMKLVETRMGEGLAIMESKGKGHPSYGSEGTSYN</sequence>
<gene>
    <name evidence="2" type="ORF">DNG_09716</name>
</gene>
<name>A0AAE8T0D7_9PEZI</name>
<dbReference type="AlphaFoldDB" id="A0AAE8T0D7"/>
<protein>
    <submittedName>
        <fullName evidence="2">Related to GNAT family N-acetyltransferase</fullName>
    </submittedName>
</protein>
<dbReference type="InterPro" id="IPR016181">
    <property type="entry name" value="Acyl_CoA_acyltransferase"/>
</dbReference>
<dbReference type="PANTHER" id="PTHR43233:SF1">
    <property type="entry name" value="FAMILY N-ACETYLTRANSFERASE, PUTATIVE (AFU_ORTHOLOGUE AFUA_6G03350)-RELATED"/>
    <property type="match status" value="1"/>
</dbReference>
<dbReference type="GO" id="GO:0016747">
    <property type="term" value="F:acyltransferase activity, transferring groups other than amino-acyl groups"/>
    <property type="evidence" value="ECO:0007669"/>
    <property type="project" value="InterPro"/>
</dbReference>
<dbReference type="PANTHER" id="PTHR43233">
    <property type="entry name" value="FAMILY N-ACETYLTRANSFERASE, PUTATIVE (AFU_ORTHOLOGUE AFUA_6G03350)-RELATED"/>
    <property type="match status" value="1"/>
</dbReference>
<dbReference type="InterPro" id="IPR000182">
    <property type="entry name" value="GNAT_dom"/>
</dbReference>
<evidence type="ECO:0000313" key="2">
    <source>
        <dbReference type="EMBL" id="SPO07022.1"/>
    </source>
</evidence>
<dbReference type="CDD" id="cd04301">
    <property type="entry name" value="NAT_SF"/>
    <property type="match status" value="1"/>
</dbReference>
<dbReference type="InterPro" id="IPR053144">
    <property type="entry name" value="Acetyltransferase_Butenolide"/>
</dbReference>
<dbReference type="Proteomes" id="UP001187682">
    <property type="component" value="Unassembled WGS sequence"/>
</dbReference>
<dbReference type="EMBL" id="ONZQ02000018">
    <property type="protein sequence ID" value="SPO07022.1"/>
    <property type="molecule type" value="Genomic_DNA"/>
</dbReference>